<evidence type="ECO:0000313" key="8">
    <source>
        <dbReference type="Proteomes" id="UP001385951"/>
    </source>
</evidence>
<dbReference type="EMBL" id="JASBNA010000050">
    <property type="protein sequence ID" value="KAK7680314.1"/>
    <property type="molecule type" value="Genomic_DNA"/>
</dbReference>
<evidence type="ECO:0000259" key="6">
    <source>
        <dbReference type="Pfam" id="PF14226"/>
    </source>
</evidence>
<proteinExistence type="inferred from homology"/>
<evidence type="ECO:0000256" key="4">
    <source>
        <dbReference type="ARBA" id="ARBA00023004"/>
    </source>
</evidence>
<evidence type="ECO:0008006" key="9">
    <source>
        <dbReference type="Google" id="ProtNLM"/>
    </source>
</evidence>
<keyword evidence="4" id="KW-0408">Iron</keyword>
<evidence type="ECO:0000259" key="5">
    <source>
        <dbReference type="Pfam" id="PF03171"/>
    </source>
</evidence>
<dbReference type="Proteomes" id="UP001385951">
    <property type="component" value="Unassembled WGS sequence"/>
</dbReference>
<dbReference type="PANTHER" id="PTHR10209:SF867">
    <property type="entry name" value="2-OXOGLUTARATE (2OG) AND FE(II)-DEPENDENT OXYGENASE SUPERFAMILY PROTEIN"/>
    <property type="match status" value="1"/>
</dbReference>
<accession>A0AAW0FMT2</accession>
<dbReference type="Pfam" id="PF14226">
    <property type="entry name" value="DIOX_N"/>
    <property type="match status" value="1"/>
</dbReference>
<evidence type="ECO:0000256" key="1">
    <source>
        <dbReference type="ARBA" id="ARBA00008056"/>
    </source>
</evidence>
<keyword evidence="2" id="KW-0479">Metal-binding</keyword>
<protein>
    <recommendedName>
        <fullName evidence="9">Clavaminate synthase-like protein</fullName>
    </recommendedName>
</protein>
<reference evidence="7 8" key="1">
    <citation type="submission" date="2022-09" db="EMBL/GenBank/DDBJ databases">
        <authorList>
            <person name="Palmer J.M."/>
        </authorList>
    </citation>
    <scope>NUCLEOTIDE SEQUENCE [LARGE SCALE GENOMIC DNA]</scope>
    <source>
        <strain evidence="7 8">DSM 7382</strain>
    </source>
</reference>
<dbReference type="Gene3D" id="2.60.120.330">
    <property type="entry name" value="B-lactam Antibiotic, Isopenicillin N Synthase, Chain"/>
    <property type="match status" value="1"/>
</dbReference>
<dbReference type="InterPro" id="IPR026992">
    <property type="entry name" value="DIOX_N"/>
</dbReference>
<keyword evidence="3" id="KW-0560">Oxidoreductase</keyword>
<gene>
    <name evidence="7" type="ORF">QCA50_016554</name>
</gene>
<evidence type="ECO:0000313" key="7">
    <source>
        <dbReference type="EMBL" id="KAK7680314.1"/>
    </source>
</evidence>
<sequence>MSSDGQLLPALDIPHYVPPTATKESLDYAKLAIVDLSKANTREGLVELAAQVRDAMRDIGFFYIINHGYTQSQNDRIFDIANATFTQVDDDEKRRLEGDFEKTGTYEGYKLPNSWHIDNGIHDKIEQYNINRDVFKREHPEVLKPLLPEVEQFAKHNHFNILHTILRLLAIGLELPEDTFVNIHNFDAPGHSSARFMKYFPRSQDEEDKTSQVWLKGHADIGTISILWSQPISALQILSPDGKWRWIKHIDNALVINAGDSMEFLSGGYYRATIHRVVQPPRDQRGYSRVGVFYFAMADDSVKLTPLSDSPVLQRYGIKRRFEDSEAPTMEKWRKGVTTAYGKTQLKKLENGHEQELINGIPVTHYNWAHLKTSTVFFPYNTKQPHT</sequence>
<feature type="domain" description="Isopenicillin N synthase-like Fe(2+) 2OG dioxygenase" evidence="5">
    <location>
        <begin position="195"/>
        <end position="285"/>
    </location>
</feature>
<dbReference type="InterPro" id="IPR027443">
    <property type="entry name" value="IPNS-like_sf"/>
</dbReference>
<organism evidence="7 8">
    <name type="scientific">Cerrena zonata</name>
    <dbReference type="NCBI Taxonomy" id="2478898"/>
    <lineage>
        <taxon>Eukaryota</taxon>
        <taxon>Fungi</taxon>
        <taxon>Dikarya</taxon>
        <taxon>Basidiomycota</taxon>
        <taxon>Agaricomycotina</taxon>
        <taxon>Agaricomycetes</taxon>
        <taxon>Polyporales</taxon>
        <taxon>Cerrenaceae</taxon>
        <taxon>Cerrena</taxon>
    </lineage>
</organism>
<name>A0AAW0FMT2_9APHY</name>
<dbReference type="AlphaFoldDB" id="A0AAW0FMT2"/>
<comment type="similarity">
    <text evidence="1">Belongs to the iron/ascorbate-dependent oxidoreductase family.</text>
</comment>
<evidence type="ECO:0000256" key="3">
    <source>
        <dbReference type="ARBA" id="ARBA00023002"/>
    </source>
</evidence>
<dbReference type="SUPFAM" id="SSF51197">
    <property type="entry name" value="Clavaminate synthase-like"/>
    <property type="match status" value="1"/>
</dbReference>
<dbReference type="GO" id="GO:0046872">
    <property type="term" value="F:metal ion binding"/>
    <property type="evidence" value="ECO:0007669"/>
    <property type="project" value="UniProtKB-KW"/>
</dbReference>
<evidence type="ECO:0000256" key="2">
    <source>
        <dbReference type="ARBA" id="ARBA00022723"/>
    </source>
</evidence>
<dbReference type="Pfam" id="PF03171">
    <property type="entry name" value="2OG-FeII_Oxy"/>
    <property type="match status" value="1"/>
</dbReference>
<comment type="caution">
    <text evidence="7">The sequence shown here is derived from an EMBL/GenBank/DDBJ whole genome shotgun (WGS) entry which is preliminary data.</text>
</comment>
<dbReference type="InterPro" id="IPR044861">
    <property type="entry name" value="IPNS-like_FE2OG_OXY"/>
</dbReference>
<feature type="domain" description="Non-haem dioxygenase N-terminal" evidence="6">
    <location>
        <begin position="33"/>
        <end position="135"/>
    </location>
</feature>
<dbReference type="PRINTS" id="PR00682">
    <property type="entry name" value="IPNSYNTHASE"/>
</dbReference>
<dbReference type="GO" id="GO:0016491">
    <property type="term" value="F:oxidoreductase activity"/>
    <property type="evidence" value="ECO:0007669"/>
    <property type="project" value="UniProtKB-KW"/>
</dbReference>
<dbReference type="PANTHER" id="PTHR10209">
    <property type="entry name" value="OXIDOREDUCTASE, 2OG-FE II OXYGENASE FAMILY PROTEIN"/>
    <property type="match status" value="1"/>
</dbReference>
<keyword evidence="8" id="KW-1185">Reference proteome</keyword>